<feature type="transmembrane region" description="Helical" evidence="10">
    <location>
        <begin position="128"/>
        <end position="150"/>
    </location>
</feature>
<keyword evidence="9" id="KW-0807">Transducer</keyword>
<evidence type="ECO:0000256" key="1">
    <source>
        <dbReference type="ARBA" id="ARBA00004651"/>
    </source>
</evidence>
<keyword evidence="2" id="KW-1003">Cell membrane</keyword>
<dbReference type="InterPro" id="IPR004117">
    <property type="entry name" value="7tm6_olfct_rcpt"/>
</dbReference>
<keyword evidence="4 10" id="KW-0812">Transmembrane</keyword>
<organism evidence="11 12">
    <name type="scientific">Glossina morsitans morsitans</name>
    <name type="common">Savannah tsetse fly</name>
    <dbReference type="NCBI Taxonomy" id="37546"/>
    <lineage>
        <taxon>Eukaryota</taxon>
        <taxon>Metazoa</taxon>
        <taxon>Ecdysozoa</taxon>
        <taxon>Arthropoda</taxon>
        <taxon>Hexapoda</taxon>
        <taxon>Insecta</taxon>
        <taxon>Pterygota</taxon>
        <taxon>Neoptera</taxon>
        <taxon>Endopterygota</taxon>
        <taxon>Diptera</taxon>
        <taxon>Brachycera</taxon>
        <taxon>Muscomorpha</taxon>
        <taxon>Hippoboscoidea</taxon>
        <taxon>Glossinidae</taxon>
        <taxon>Glossina</taxon>
    </lineage>
</organism>
<feature type="transmembrane region" description="Helical" evidence="10">
    <location>
        <begin position="33"/>
        <end position="52"/>
    </location>
</feature>
<comment type="subcellular location">
    <subcellularLocation>
        <location evidence="1">Cell membrane</location>
        <topology evidence="1">Multi-pass membrane protein</topology>
    </subcellularLocation>
</comment>
<feature type="transmembrane region" description="Helical" evidence="10">
    <location>
        <begin position="248"/>
        <end position="271"/>
    </location>
</feature>
<evidence type="ECO:0000313" key="12">
    <source>
        <dbReference type="Proteomes" id="UP000092444"/>
    </source>
</evidence>
<dbReference type="Proteomes" id="UP000092444">
    <property type="component" value="Unassembled WGS sequence"/>
</dbReference>
<accession>A0A1B0GF31</accession>
<keyword evidence="12" id="KW-1185">Reference proteome</keyword>
<evidence type="ECO:0000313" key="11">
    <source>
        <dbReference type="EnsemblMetazoa" id="GMOY011902-PA"/>
    </source>
</evidence>
<proteinExistence type="predicted"/>
<feature type="transmembrane region" description="Helical" evidence="10">
    <location>
        <begin position="170"/>
        <end position="203"/>
    </location>
</feature>
<dbReference type="GO" id="GO:0004984">
    <property type="term" value="F:olfactory receptor activity"/>
    <property type="evidence" value="ECO:0007669"/>
    <property type="project" value="InterPro"/>
</dbReference>
<evidence type="ECO:0000256" key="6">
    <source>
        <dbReference type="ARBA" id="ARBA00022989"/>
    </source>
</evidence>
<name>A0A1B0GF31_GLOMM</name>
<evidence type="ECO:0000256" key="3">
    <source>
        <dbReference type="ARBA" id="ARBA00022606"/>
    </source>
</evidence>
<evidence type="ECO:0000256" key="10">
    <source>
        <dbReference type="SAM" id="Phobius"/>
    </source>
</evidence>
<protein>
    <submittedName>
        <fullName evidence="11">Uncharacterized protein</fullName>
    </submittedName>
</protein>
<sequence>MHLRTIEDVPLYQTSLRIMKFWSFLLQDNWRRYVCLIPYVIINTTQFLDIYHSEESIDAIVRNAYIAVLFFNTILRAVLLCINRLDYEKFMDNIRLLYIDLMDSEDNVIRALVRDTTIAAKYIAKINLLMGVCSCVGFVTYPIFATSRVLPFGMYVPGIDKHESPFYEIFFVLQVIITPMGCCMYIPFTNIIVAFILFGILMCKVMQHKLKQLHNIEDEKAREVIIWCIKYQLGLINYVKTINELTTYTYLVEFLAFGAMLCAMLFLLIIVSTRVSFIKFSNNFSEYFRLKQWAKW</sequence>
<dbReference type="GO" id="GO:0007165">
    <property type="term" value="P:signal transduction"/>
    <property type="evidence" value="ECO:0007669"/>
    <property type="project" value="UniProtKB-KW"/>
</dbReference>
<feature type="transmembrane region" description="Helical" evidence="10">
    <location>
        <begin position="64"/>
        <end position="82"/>
    </location>
</feature>
<dbReference type="STRING" id="37546.A0A1B0GF31"/>
<dbReference type="EnsemblMetazoa" id="GMOY011902-RA">
    <property type="protein sequence ID" value="GMOY011902-PA"/>
    <property type="gene ID" value="GMOY011902"/>
</dbReference>
<keyword evidence="6 10" id="KW-1133">Transmembrane helix</keyword>
<dbReference type="PhylomeDB" id="A0A1B0GF31"/>
<dbReference type="GO" id="GO:0005549">
    <property type="term" value="F:odorant binding"/>
    <property type="evidence" value="ECO:0007669"/>
    <property type="project" value="InterPro"/>
</dbReference>
<dbReference type="GO" id="GO:0005886">
    <property type="term" value="C:plasma membrane"/>
    <property type="evidence" value="ECO:0007669"/>
    <property type="project" value="UniProtKB-SubCell"/>
</dbReference>
<keyword evidence="3" id="KW-0716">Sensory transduction</keyword>
<dbReference type="Pfam" id="PF02949">
    <property type="entry name" value="7tm_6"/>
    <property type="match status" value="1"/>
</dbReference>
<dbReference type="EMBL" id="CCAG010012735">
    <property type="status" value="NOT_ANNOTATED_CDS"/>
    <property type="molecule type" value="Genomic_DNA"/>
</dbReference>
<dbReference type="SMR" id="A0A1B0GF31"/>
<dbReference type="PANTHER" id="PTHR21137:SF3">
    <property type="entry name" value="ODORANT RECEPTOR 30A-RELATED"/>
    <property type="match status" value="1"/>
</dbReference>
<keyword evidence="8" id="KW-0675">Receptor</keyword>
<reference evidence="11" key="1">
    <citation type="submission" date="2020-05" db="UniProtKB">
        <authorList>
            <consortium name="EnsemblMetazoa"/>
        </authorList>
    </citation>
    <scope>IDENTIFICATION</scope>
    <source>
        <strain evidence="11">Yale</strain>
    </source>
</reference>
<dbReference type="AlphaFoldDB" id="A0A1B0GF31"/>
<keyword evidence="5" id="KW-0552">Olfaction</keyword>
<evidence type="ECO:0000256" key="8">
    <source>
        <dbReference type="ARBA" id="ARBA00023170"/>
    </source>
</evidence>
<evidence type="ECO:0000256" key="2">
    <source>
        <dbReference type="ARBA" id="ARBA00022475"/>
    </source>
</evidence>
<dbReference type="PANTHER" id="PTHR21137">
    <property type="entry name" value="ODORANT RECEPTOR"/>
    <property type="match status" value="1"/>
</dbReference>
<evidence type="ECO:0000256" key="7">
    <source>
        <dbReference type="ARBA" id="ARBA00023136"/>
    </source>
</evidence>
<evidence type="ECO:0000256" key="5">
    <source>
        <dbReference type="ARBA" id="ARBA00022725"/>
    </source>
</evidence>
<keyword evidence="7 10" id="KW-0472">Membrane</keyword>
<evidence type="ECO:0000256" key="4">
    <source>
        <dbReference type="ARBA" id="ARBA00022692"/>
    </source>
</evidence>
<evidence type="ECO:0000256" key="9">
    <source>
        <dbReference type="ARBA" id="ARBA00023224"/>
    </source>
</evidence>